<evidence type="ECO:0000313" key="1">
    <source>
        <dbReference type="EMBL" id="KAA1420722.1"/>
    </source>
</evidence>
<comment type="caution">
    <text evidence="1">The sequence shown here is derived from an EMBL/GenBank/DDBJ whole genome shotgun (WGS) entry which is preliminary data.</text>
</comment>
<gene>
    <name evidence="1" type="ORF">FE697_017445</name>
</gene>
<evidence type="ECO:0000313" key="2">
    <source>
        <dbReference type="Proteomes" id="UP000307768"/>
    </source>
</evidence>
<organism evidence="1 2">
    <name type="scientific">Mumia zhuanghuii</name>
    <dbReference type="NCBI Taxonomy" id="2585211"/>
    <lineage>
        <taxon>Bacteria</taxon>
        <taxon>Bacillati</taxon>
        <taxon>Actinomycetota</taxon>
        <taxon>Actinomycetes</taxon>
        <taxon>Propionibacteriales</taxon>
        <taxon>Nocardioidaceae</taxon>
        <taxon>Mumia</taxon>
    </lineage>
</organism>
<dbReference type="Proteomes" id="UP000307768">
    <property type="component" value="Unassembled WGS sequence"/>
</dbReference>
<dbReference type="RefSeq" id="WP_149770891.1">
    <property type="nucleotide sequence ID" value="NZ_VDFQ02000005.1"/>
</dbReference>
<dbReference type="AlphaFoldDB" id="A0A5Q6RRV8"/>
<dbReference type="EMBL" id="VDFQ02000005">
    <property type="protein sequence ID" value="KAA1420722.1"/>
    <property type="molecule type" value="Genomic_DNA"/>
</dbReference>
<accession>A0A5Q6RRV8</accession>
<sequence>MATTAGPAEAAPRPLVKIKKIKTKTAPYEGKALVKPVVRVRGQVKVLSKTLTVKRGKKVITRNRAKVRLNPGTYRVKTRVKFQRWTVVDGVREYSTVKTRVKSQKLKVKAGQRPNRTDPISTWDCPSWAPIKGNGDSMIYHMPEQSFYDRTKPEECFRTEGAAVAAGYRKSKV</sequence>
<dbReference type="OrthoDB" id="5196645at2"/>
<name>A0A5Q6RRV8_9ACTN</name>
<protein>
    <submittedName>
        <fullName evidence="1">Uncharacterized protein</fullName>
    </submittedName>
</protein>
<reference evidence="1 2" key="1">
    <citation type="submission" date="2019-09" db="EMBL/GenBank/DDBJ databases">
        <title>Mumia zhuanghuii sp. nov. isolated from the intestinal contents of plateau pika (Ochotona curzoniae) in the Qinghai-Tibet plateau of China.</title>
        <authorList>
            <person name="Tian Z."/>
        </authorList>
    </citation>
    <scope>NUCLEOTIDE SEQUENCE [LARGE SCALE GENOMIC DNA]</scope>
    <source>
        <strain evidence="2">350</strain>
    </source>
</reference>
<proteinExistence type="predicted"/>